<dbReference type="Gene3D" id="3.30.420.10">
    <property type="entry name" value="Ribonuclease H-like superfamily/Ribonuclease H"/>
    <property type="match status" value="1"/>
</dbReference>
<dbReference type="Proteomes" id="UP000887575">
    <property type="component" value="Unassembled WGS sequence"/>
</dbReference>
<evidence type="ECO:0000313" key="1">
    <source>
        <dbReference type="Proteomes" id="UP000887575"/>
    </source>
</evidence>
<organism evidence="1 2">
    <name type="scientific">Mesorhabditis belari</name>
    <dbReference type="NCBI Taxonomy" id="2138241"/>
    <lineage>
        <taxon>Eukaryota</taxon>
        <taxon>Metazoa</taxon>
        <taxon>Ecdysozoa</taxon>
        <taxon>Nematoda</taxon>
        <taxon>Chromadorea</taxon>
        <taxon>Rhabditida</taxon>
        <taxon>Rhabditina</taxon>
        <taxon>Rhabditomorpha</taxon>
        <taxon>Rhabditoidea</taxon>
        <taxon>Rhabditidae</taxon>
        <taxon>Mesorhabditinae</taxon>
        <taxon>Mesorhabditis</taxon>
    </lineage>
</organism>
<dbReference type="PANTHER" id="PTHR46060">
    <property type="entry name" value="MARINER MOS1 TRANSPOSASE-LIKE PROTEIN"/>
    <property type="match status" value="1"/>
</dbReference>
<name>A0AAF3FAM6_9BILA</name>
<evidence type="ECO:0000313" key="2">
    <source>
        <dbReference type="WBParaSite" id="MBELARI_LOCUS2995"/>
    </source>
</evidence>
<sequence>MGSELLPEGTTVRASLYSEQLDQVGKQITRNHGEVLLLHDNARPHVANLTQQNLKELGWEFDDSIEVENWLRDFFDVQPKNFWEKRIRALSNKWQRIIDNNGDYLE</sequence>
<keyword evidence="1" id="KW-1185">Reference proteome</keyword>
<dbReference type="GO" id="GO:0003676">
    <property type="term" value="F:nucleic acid binding"/>
    <property type="evidence" value="ECO:0007669"/>
    <property type="project" value="InterPro"/>
</dbReference>
<accession>A0AAF3FAM6</accession>
<protein>
    <recommendedName>
        <fullName evidence="3">Transposase</fullName>
    </recommendedName>
</protein>
<dbReference type="InterPro" id="IPR036397">
    <property type="entry name" value="RNaseH_sf"/>
</dbReference>
<dbReference type="InterPro" id="IPR052709">
    <property type="entry name" value="Transposase-MT_Hybrid"/>
</dbReference>
<proteinExistence type="predicted"/>
<reference evidence="2" key="1">
    <citation type="submission" date="2024-02" db="UniProtKB">
        <authorList>
            <consortium name="WormBaseParasite"/>
        </authorList>
    </citation>
    <scope>IDENTIFICATION</scope>
</reference>
<dbReference type="PANTHER" id="PTHR46060:SF1">
    <property type="entry name" value="MARINER MOS1 TRANSPOSASE-LIKE PROTEIN"/>
    <property type="match status" value="1"/>
</dbReference>
<evidence type="ECO:0008006" key="3">
    <source>
        <dbReference type="Google" id="ProtNLM"/>
    </source>
</evidence>
<dbReference type="AlphaFoldDB" id="A0AAF3FAM6"/>
<dbReference type="WBParaSite" id="MBELARI_LOCUS2995">
    <property type="protein sequence ID" value="MBELARI_LOCUS2995"/>
    <property type="gene ID" value="MBELARI_LOCUS2995"/>
</dbReference>